<feature type="transmembrane region" description="Helical" evidence="6">
    <location>
        <begin position="853"/>
        <end position="871"/>
    </location>
</feature>
<dbReference type="Pfam" id="PF05140">
    <property type="entry name" value="ResB"/>
    <property type="match status" value="1"/>
</dbReference>
<gene>
    <name evidence="9" type="primary">ccsA</name>
    <name evidence="9" type="ORF">OSR52_07220</name>
</gene>
<feature type="transmembrane region" description="Helical" evidence="6">
    <location>
        <begin position="975"/>
        <end position="993"/>
    </location>
</feature>
<keyword evidence="3" id="KW-0201">Cytochrome c-type biogenesis</keyword>
<dbReference type="EMBL" id="JAPMUA010000002">
    <property type="protein sequence ID" value="MDG3585656.1"/>
    <property type="molecule type" value="Genomic_DNA"/>
</dbReference>
<comment type="subcellular location">
    <subcellularLocation>
        <location evidence="1">Membrane</location>
        <topology evidence="1">Multi-pass membrane protein</topology>
    </subcellularLocation>
</comment>
<feature type="transmembrane region" description="Helical" evidence="6">
    <location>
        <begin position="44"/>
        <end position="66"/>
    </location>
</feature>
<feature type="transmembrane region" description="Helical" evidence="6">
    <location>
        <begin position="78"/>
        <end position="99"/>
    </location>
</feature>
<dbReference type="Proteomes" id="UP001153642">
    <property type="component" value="Unassembled WGS sequence"/>
</dbReference>
<feature type="transmembrane region" description="Helical" evidence="6">
    <location>
        <begin position="936"/>
        <end position="955"/>
    </location>
</feature>
<proteinExistence type="predicted"/>
<dbReference type="Pfam" id="PF01578">
    <property type="entry name" value="Cytochrom_C_asm"/>
    <property type="match status" value="1"/>
</dbReference>
<reference evidence="9" key="1">
    <citation type="submission" date="2022-11" db="EMBL/GenBank/DDBJ databases">
        <title>High-quality draft genome sequence of Galbibacter sp. strain CMA-7.</title>
        <authorList>
            <person name="Wei L."/>
            <person name="Dong C."/>
            <person name="Shao Z."/>
        </authorList>
    </citation>
    <scope>NUCLEOTIDE SEQUENCE</scope>
    <source>
        <strain evidence="9">CMA-7</strain>
    </source>
</reference>
<dbReference type="PANTHER" id="PTHR30071">
    <property type="entry name" value="HEME EXPORTER PROTEIN C"/>
    <property type="match status" value="1"/>
</dbReference>
<evidence type="ECO:0000256" key="5">
    <source>
        <dbReference type="ARBA" id="ARBA00023136"/>
    </source>
</evidence>
<dbReference type="InterPro" id="IPR007816">
    <property type="entry name" value="ResB-like_domain"/>
</dbReference>
<dbReference type="InterPro" id="IPR002541">
    <property type="entry name" value="Cyt_c_assembly"/>
</dbReference>
<feature type="transmembrane region" description="Helical" evidence="6">
    <location>
        <begin position="12"/>
        <end position="32"/>
    </location>
</feature>
<keyword evidence="5 6" id="KW-0472">Membrane</keyword>
<feature type="transmembrane region" description="Helical" evidence="6">
    <location>
        <begin position="796"/>
        <end position="818"/>
    </location>
</feature>
<evidence type="ECO:0000256" key="3">
    <source>
        <dbReference type="ARBA" id="ARBA00022748"/>
    </source>
</evidence>
<feature type="transmembrane region" description="Helical" evidence="6">
    <location>
        <begin position="469"/>
        <end position="488"/>
    </location>
</feature>
<evidence type="ECO:0000256" key="1">
    <source>
        <dbReference type="ARBA" id="ARBA00004141"/>
    </source>
</evidence>
<evidence type="ECO:0000313" key="10">
    <source>
        <dbReference type="Proteomes" id="UP001153642"/>
    </source>
</evidence>
<keyword evidence="4 6" id="KW-1133">Transmembrane helix</keyword>
<keyword evidence="2 6" id="KW-0812">Transmembrane</keyword>
<dbReference type="InterPro" id="IPR045062">
    <property type="entry name" value="Cyt_c_biogenesis_CcsA/CcmC"/>
</dbReference>
<dbReference type="PANTHER" id="PTHR30071:SF1">
    <property type="entry name" value="CYTOCHROME B_B6 PROTEIN-RELATED"/>
    <property type="match status" value="1"/>
</dbReference>
<feature type="transmembrane region" description="Helical" evidence="6">
    <location>
        <begin position="1000"/>
        <end position="1020"/>
    </location>
</feature>
<feature type="domain" description="ResB-like" evidence="8">
    <location>
        <begin position="346"/>
        <end position="711"/>
    </location>
</feature>
<sequence>MLDSLKKIIFSTRLMAILFVLFATAMAFGTFIENWYNTETSKIWIYNTWWFELIMLFFMVNFLGNIKRYRLFRKEQWPVLLLHISFIFIILGAFVTRYIGYEGAMPIREDTSVDYILTQKKYVSAFVDGEINGEPRRKALQDEIMVTKKALKSSLPWKSDFNGQPFTIAYAGFIEGAEEGLIEDENGDDYLKIVEAGGGSRHDHYLKKGEVSSIHNILFAFNKPTEGAVNITINDSVSSIQSPFEGTFMRMADQFRGTVVQDSLQQLMYRSLYNVAGMQFVFPDPVVKGKYGVVETKTKTKEQQDALILDITSNGETKQVKLLGGTGHLNDPKTVKVGGLDFHLSFGSIKKELPFSIKLNDFIAEKYPGTEKGYSSFMSKVTVEDERSFDYDIYMNHILDHKGYRFFQSGFDPDERGTILSVNHDQWGTRITYLGYFLLYAGLMGIMFFGKTRFRSLGDMLEKVKAKKASLTAVAILFTVFGGMSQNIPMHGTMEHPEDQQVTEEEHEHVAAPTQHQIDSILATTVVDKAHAAKFGSLVMQDSKGRMKPINTFASELMRKLHTSETFKGMDANQVLLSMLQNPPLWYNVDFIHVTWKNDSIRTVINVPKGQKYVKAVDFFEGTNYKLSPYLEQAYATNVPNQFQKDFRNFDLKLGLLNQALGGDILRIYPLPDDENHKWIASAELQKEKFEIKDSLYANFVNRSLSFYVMALQQAKATGDYTQADKILEAFKQNQKNYGEEVMPSDTKVKAEIWYNKINIFQELLKWYMLFGFLMFTLIIVQLFQNNKVLRSLIKVCSIGIFILFGLHTLGLITRWYISGHAPWSDAYESVLYVAWSTMGLGLLFARKSGLTVASTAFVTAIILFGAHLNWLDPAIANLQPVLDSYWLMIHVAVIVGSYGPFTLGMILGIVTLFLMVFTSKKNKVKMDLVIQELTIINELALTVGIVMLAIGTFLGGQWANESWGRYWGWDPKETWALISVMVYAFVIHMRLVPGLRGRWSFNFASIVAYASIMMTYFGVNFYLSGLHSYASGDKVITPNFIYYSVVFVLVLGSISYWRYKKHYKKA</sequence>
<evidence type="ECO:0000259" key="7">
    <source>
        <dbReference type="Pfam" id="PF01578"/>
    </source>
</evidence>
<feature type="transmembrane region" description="Helical" evidence="6">
    <location>
        <begin position="830"/>
        <end position="846"/>
    </location>
</feature>
<organism evidence="9 10">
    <name type="scientific">Galbibacter pacificus</name>
    <dbReference type="NCBI Taxonomy" id="2996052"/>
    <lineage>
        <taxon>Bacteria</taxon>
        <taxon>Pseudomonadati</taxon>
        <taxon>Bacteroidota</taxon>
        <taxon>Flavobacteriia</taxon>
        <taxon>Flavobacteriales</taxon>
        <taxon>Flavobacteriaceae</taxon>
        <taxon>Galbibacter</taxon>
    </lineage>
</organism>
<dbReference type="RefSeq" id="WP_277899602.1">
    <property type="nucleotide sequence ID" value="NZ_JAPMUA010000002.1"/>
</dbReference>
<protein>
    <submittedName>
        <fullName evidence="9">Cytochrome c biogenesis protein CcsA</fullName>
    </submittedName>
</protein>
<keyword evidence="10" id="KW-1185">Reference proteome</keyword>
<comment type="caution">
    <text evidence="9">The sequence shown here is derived from an EMBL/GenBank/DDBJ whole genome shotgun (WGS) entry which is preliminary data.</text>
</comment>
<evidence type="ECO:0000313" key="9">
    <source>
        <dbReference type="EMBL" id="MDG3585656.1"/>
    </source>
</evidence>
<accession>A0ABT6FQY8</accession>
<feature type="transmembrane region" description="Helical" evidence="6">
    <location>
        <begin position="1040"/>
        <end position="1060"/>
    </location>
</feature>
<feature type="domain" description="Cytochrome c assembly protein" evidence="7">
    <location>
        <begin position="824"/>
        <end position="1028"/>
    </location>
</feature>
<feature type="transmembrane region" description="Helical" evidence="6">
    <location>
        <begin position="886"/>
        <end position="915"/>
    </location>
</feature>
<evidence type="ECO:0000256" key="2">
    <source>
        <dbReference type="ARBA" id="ARBA00022692"/>
    </source>
</evidence>
<evidence type="ECO:0000256" key="4">
    <source>
        <dbReference type="ARBA" id="ARBA00022989"/>
    </source>
</evidence>
<name>A0ABT6FQY8_9FLAO</name>
<evidence type="ECO:0000256" key="6">
    <source>
        <dbReference type="SAM" id="Phobius"/>
    </source>
</evidence>
<feature type="transmembrane region" description="Helical" evidence="6">
    <location>
        <begin position="431"/>
        <end position="449"/>
    </location>
</feature>
<feature type="transmembrane region" description="Helical" evidence="6">
    <location>
        <begin position="767"/>
        <end position="784"/>
    </location>
</feature>
<evidence type="ECO:0000259" key="8">
    <source>
        <dbReference type="Pfam" id="PF05140"/>
    </source>
</evidence>